<protein>
    <submittedName>
        <fullName evidence="2">Uncharacterized protein</fullName>
    </submittedName>
</protein>
<evidence type="ECO:0000256" key="1">
    <source>
        <dbReference type="SAM" id="MobiDB-lite"/>
    </source>
</evidence>
<feature type="region of interest" description="Disordered" evidence="1">
    <location>
        <begin position="16"/>
        <end position="41"/>
    </location>
</feature>
<sequence length="91" mass="10155">MDGLAKLLRELPDRLGLRALPPGHAGRQSNDDTLRGVSFDSRKQRVNASTFEINGFYRTRDHVEFVTHGDADAPFANIESHPLTRSRSPTP</sequence>
<evidence type="ECO:0000313" key="2">
    <source>
        <dbReference type="EMBL" id="CCF82334.1"/>
    </source>
</evidence>
<dbReference type="AlphaFoldDB" id="I4ECC2"/>
<dbReference type="Proteomes" id="UP000004221">
    <property type="component" value="Unassembled WGS sequence"/>
</dbReference>
<evidence type="ECO:0000313" key="3">
    <source>
        <dbReference type="Proteomes" id="UP000004221"/>
    </source>
</evidence>
<dbReference type="EMBL" id="CAGS01000005">
    <property type="protein sequence ID" value="CCF82334.1"/>
    <property type="molecule type" value="Genomic_DNA"/>
</dbReference>
<accession>I4ECC2</accession>
<reference evidence="2 3" key="1">
    <citation type="journal article" date="2012" name="ISME J.">
        <title>Nitrification expanded: discovery, physiology and genomics of a nitrite-oxidizing bacterium from the phylum Chloroflexi.</title>
        <authorList>
            <person name="Sorokin D.Y."/>
            <person name="Lucker S."/>
            <person name="Vejmelkova D."/>
            <person name="Kostrikina N.A."/>
            <person name="Kleerebezem R."/>
            <person name="Rijpstra W.I."/>
            <person name="Damste J.S."/>
            <person name="Le Paslier D."/>
            <person name="Muyzer G."/>
            <person name="Wagner M."/>
            <person name="van Loosdrecht M.C."/>
            <person name="Daims H."/>
        </authorList>
    </citation>
    <scope>NUCLEOTIDE SEQUENCE [LARGE SCALE GENOMIC DNA]</scope>
    <source>
        <strain evidence="3">none</strain>
    </source>
</reference>
<comment type="caution">
    <text evidence="2">The sequence shown here is derived from an EMBL/GenBank/DDBJ whole genome shotgun (WGS) entry which is preliminary data.</text>
</comment>
<keyword evidence="3" id="KW-1185">Reference proteome</keyword>
<gene>
    <name evidence="2" type="ORF">NITHO_1020014</name>
</gene>
<organism evidence="2 3">
    <name type="scientific">Nitrolancea hollandica Lb</name>
    <dbReference type="NCBI Taxonomy" id="1129897"/>
    <lineage>
        <taxon>Bacteria</taxon>
        <taxon>Pseudomonadati</taxon>
        <taxon>Thermomicrobiota</taxon>
        <taxon>Thermomicrobia</taxon>
        <taxon>Sphaerobacterales</taxon>
        <taxon>Sphaerobacterineae</taxon>
        <taxon>Sphaerobacteraceae</taxon>
        <taxon>Nitrolancea</taxon>
    </lineage>
</organism>
<name>I4ECC2_9BACT</name>
<proteinExistence type="predicted"/>